<accession>A0A9D5R7S5</accession>
<reference evidence="2" key="1">
    <citation type="submission" date="2020-10" db="EMBL/GenBank/DDBJ databases">
        <title>ChiBAC.</title>
        <authorList>
            <person name="Zenner C."/>
            <person name="Hitch T.C.A."/>
            <person name="Clavel T."/>
        </authorList>
    </citation>
    <scope>NUCLEOTIDE SEQUENCE</scope>
    <source>
        <strain evidence="2">DSM 107454</strain>
    </source>
</reference>
<gene>
    <name evidence="2" type="ORF">INF28_01500</name>
</gene>
<dbReference type="AlphaFoldDB" id="A0A9D5R7S5"/>
<feature type="signal peptide" evidence="1">
    <location>
        <begin position="1"/>
        <end position="22"/>
    </location>
</feature>
<evidence type="ECO:0000313" key="2">
    <source>
        <dbReference type="EMBL" id="MBE5039145.1"/>
    </source>
</evidence>
<keyword evidence="3" id="KW-1185">Reference proteome</keyword>
<name>A0A9D5R7S5_9FIRM</name>
<keyword evidence="1" id="KW-0732">Signal</keyword>
<comment type="caution">
    <text evidence="2">The sequence shown here is derived from an EMBL/GenBank/DDBJ whole genome shotgun (WGS) entry which is preliminary data.</text>
</comment>
<organism evidence="2 3">
    <name type="scientific">Ructibacterium gallinarum</name>
    <dbReference type="NCBI Taxonomy" id="2779355"/>
    <lineage>
        <taxon>Bacteria</taxon>
        <taxon>Bacillati</taxon>
        <taxon>Bacillota</taxon>
        <taxon>Clostridia</taxon>
        <taxon>Eubacteriales</taxon>
        <taxon>Oscillospiraceae</taxon>
        <taxon>Ructibacterium</taxon>
    </lineage>
</organism>
<protein>
    <submittedName>
        <fullName evidence="2">Uncharacterized protein</fullName>
    </submittedName>
</protein>
<dbReference type="EMBL" id="JADCKB010000002">
    <property type="protein sequence ID" value="MBE5039145.1"/>
    <property type="molecule type" value="Genomic_DNA"/>
</dbReference>
<evidence type="ECO:0000256" key="1">
    <source>
        <dbReference type="SAM" id="SignalP"/>
    </source>
</evidence>
<feature type="chain" id="PRO_5039601740" evidence="1">
    <location>
        <begin position="23"/>
        <end position="395"/>
    </location>
</feature>
<dbReference type="Proteomes" id="UP000806542">
    <property type="component" value="Unassembled WGS sequence"/>
</dbReference>
<evidence type="ECO:0000313" key="3">
    <source>
        <dbReference type="Proteomes" id="UP000806542"/>
    </source>
</evidence>
<dbReference type="RefSeq" id="WP_226391708.1">
    <property type="nucleotide sequence ID" value="NZ_JADCKB010000002.1"/>
</dbReference>
<sequence length="395" mass="44932">MKKILSALLMFLLLLLPVCFVAAEESCGYIYSTDILTFVNGAPIEGYNIGGRTVVIAEDLEDQDYGFTCDYNEDARSLSLYSMFRKPVDAKEEIVRDMPGRIVGEIYPTDITVTYNGIPVTGYNLGGRTAVCLEELGDLTDSPNAEYGYSKYLGKYLWDGENRTLSYDSYFSNARQVLFADDMTRLEYTFADNVLYIWPNDMKYAAQFVSACGEEHRPCADKSVGDPYAYSETFAKSRYCIQPLYLSIDGQKQEIGTVVSVYVPEADTNRTYLTFSDADKAAEKIKSVRMPQKTYQEAYAYFTDRFQVVDKIEKPPYTAMVLKEEDGGPFIVILNQNGGYVCFYDYTKEPQKTLTIKWDTETENAIWIGMYPEVDPHGQVSTLHSVWEMGWLHFD</sequence>
<proteinExistence type="predicted"/>